<dbReference type="RefSeq" id="WP_145363293.1">
    <property type="nucleotide sequence ID" value="NZ_CP036268.1"/>
</dbReference>
<evidence type="ECO:0000256" key="9">
    <source>
        <dbReference type="SAM" id="Phobius"/>
    </source>
</evidence>
<feature type="transmembrane region" description="Helical" evidence="9">
    <location>
        <begin position="373"/>
        <end position="392"/>
    </location>
</feature>
<feature type="transmembrane region" description="Helical" evidence="9">
    <location>
        <begin position="129"/>
        <end position="157"/>
    </location>
</feature>
<sequence>MDAPAMTTGSSSQLPESAPNSGITSETLVWTRAAFGLIAGLAVVRVVYAAVVPLDLVTDEAYYWDWSRHLDWGYYSKPPMIAWIIAASTGLFGDTTFAVRLPAVLLGTGGLVFAFLLSRRMFDARTGFFATLLAAACPGNVVMSLLMTIDAPLMFFWGAAVYSLWRMLEGGPQRNYWAIAATLAIGLGVLSKQTMLGVIPLTGLFLISSKSEWKQLRHASTWLVPIVAMLFLLPVLEWNSRHDWITFQHTSEHFGSKTEVTPLSLRMARALEYFASQFGVLSPVTYGTFLTAGIGCLLAFRSLGRRERFLVAFSIVPLIGVFGLSWLQRVQPNWPAPFYATGVILVAACLCSKVGAEWKVWDRFGSQMLWRRAAIATGIAASLLTYATPFAVTATGIAGTGLDPTIRLRGWRETAAAIDQLWADDERVREVPVIFTENRTPASPVAFYLADQPLVDCDNPTGRIISQYDLWPDPAEIGRTGAYVITPAVSGPGQHLMDDALAWRELGEINVPLGAGESRHYKLFRLYGTEDGPTLPADATPLRKTFADSAGTDTAIR</sequence>
<evidence type="ECO:0000256" key="6">
    <source>
        <dbReference type="ARBA" id="ARBA00022989"/>
    </source>
</evidence>
<name>A0A517QZS6_9PLAN</name>
<keyword evidence="12" id="KW-1185">Reference proteome</keyword>
<dbReference type="InterPro" id="IPR038731">
    <property type="entry name" value="RgtA/B/C-like"/>
</dbReference>
<evidence type="ECO:0000259" key="10">
    <source>
        <dbReference type="Pfam" id="PF13231"/>
    </source>
</evidence>
<dbReference type="InterPro" id="IPR050297">
    <property type="entry name" value="LipidA_mod_glycosyltrf_83"/>
</dbReference>
<comment type="subcellular location">
    <subcellularLocation>
        <location evidence="1">Cell membrane</location>
        <topology evidence="1">Multi-pass membrane protein</topology>
    </subcellularLocation>
</comment>
<feature type="transmembrane region" description="Helical" evidence="9">
    <location>
        <begin position="219"/>
        <end position="236"/>
    </location>
</feature>
<dbReference type="OrthoDB" id="9811222at2"/>
<accession>A0A517QZS6</accession>
<dbReference type="EMBL" id="CP036268">
    <property type="protein sequence ID" value="QDT37152.1"/>
    <property type="molecule type" value="Genomic_DNA"/>
</dbReference>
<keyword evidence="4 11" id="KW-0808">Transferase</keyword>
<feature type="region of interest" description="Disordered" evidence="8">
    <location>
        <begin position="1"/>
        <end position="21"/>
    </location>
</feature>
<organism evidence="11 12">
    <name type="scientific">Stratiformator vulcanicus</name>
    <dbReference type="NCBI Taxonomy" id="2527980"/>
    <lineage>
        <taxon>Bacteria</taxon>
        <taxon>Pseudomonadati</taxon>
        <taxon>Planctomycetota</taxon>
        <taxon>Planctomycetia</taxon>
        <taxon>Planctomycetales</taxon>
        <taxon>Planctomycetaceae</taxon>
        <taxon>Stratiformator</taxon>
    </lineage>
</organism>
<evidence type="ECO:0000256" key="7">
    <source>
        <dbReference type="ARBA" id="ARBA00023136"/>
    </source>
</evidence>
<evidence type="ECO:0000256" key="5">
    <source>
        <dbReference type="ARBA" id="ARBA00022692"/>
    </source>
</evidence>
<proteinExistence type="predicted"/>
<evidence type="ECO:0000256" key="1">
    <source>
        <dbReference type="ARBA" id="ARBA00004651"/>
    </source>
</evidence>
<evidence type="ECO:0000256" key="4">
    <source>
        <dbReference type="ARBA" id="ARBA00022679"/>
    </source>
</evidence>
<keyword evidence="2" id="KW-1003">Cell membrane</keyword>
<dbReference type="Proteomes" id="UP000317318">
    <property type="component" value="Chromosome"/>
</dbReference>
<feature type="transmembrane region" description="Helical" evidence="9">
    <location>
        <begin position="334"/>
        <end position="352"/>
    </location>
</feature>
<dbReference type="GO" id="GO:0009103">
    <property type="term" value="P:lipopolysaccharide biosynthetic process"/>
    <property type="evidence" value="ECO:0007669"/>
    <property type="project" value="UniProtKB-ARBA"/>
</dbReference>
<evidence type="ECO:0000256" key="8">
    <source>
        <dbReference type="SAM" id="MobiDB-lite"/>
    </source>
</evidence>
<feature type="compositionally biased region" description="Polar residues" evidence="8">
    <location>
        <begin position="7"/>
        <end position="21"/>
    </location>
</feature>
<feature type="transmembrane region" description="Helical" evidence="9">
    <location>
        <begin position="309"/>
        <end position="328"/>
    </location>
</feature>
<evidence type="ECO:0000313" key="12">
    <source>
        <dbReference type="Proteomes" id="UP000317318"/>
    </source>
</evidence>
<feature type="transmembrane region" description="Helical" evidence="9">
    <location>
        <begin position="177"/>
        <end position="207"/>
    </location>
</feature>
<dbReference type="GO" id="GO:0005886">
    <property type="term" value="C:plasma membrane"/>
    <property type="evidence" value="ECO:0007669"/>
    <property type="project" value="UniProtKB-SubCell"/>
</dbReference>
<reference evidence="11 12" key="1">
    <citation type="submission" date="2019-02" db="EMBL/GenBank/DDBJ databases">
        <title>Deep-cultivation of Planctomycetes and their phenomic and genomic characterization uncovers novel biology.</title>
        <authorList>
            <person name="Wiegand S."/>
            <person name="Jogler M."/>
            <person name="Boedeker C."/>
            <person name="Pinto D."/>
            <person name="Vollmers J."/>
            <person name="Rivas-Marin E."/>
            <person name="Kohn T."/>
            <person name="Peeters S.H."/>
            <person name="Heuer A."/>
            <person name="Rast P."/>
            <person name="Oberbeckmann S."/>
            <person name="Bunk B."/>
            <person name="Jeske O."/>
            <person name="Meyerdierks A."/>
            <person name="Storesund J.E."/>
            <person name="Kallscheuer N."/>
            <person name="Luecker S."/>
            <person name="Lage O.M."/>
            <person name="Pohl T."/>
            <person name="Merkel B.J."/>
            <person name="Hornburger P."/>
            <person name="Mueller R.-W."/>
            <person name="Bruemmer F."/>
            <person name="Labrenz M."/>
            <person name="Spormann A.M."/>
            <person name="Op den Camp H."/>
            <person name="Overmann J."/>
            <person name="Amann R."/>
            <person name="Jetten M.S.M."/>
            <person name="Mascher T."/>
            <person name="Medema M.H."/>
            <person name="Devos D.P."/>
            <person name="Kaster A.-K."/>
            <person name="Ovreas L."/>
            <person name="Rohde M."/>
            <person name="Galperin M.Y."/>
            <person name="Jogler C."/>
        </authorList>
    </citation>
    <scope>NUCLEOTIDE SEQUENCE [LARGE SCALE GENOMIC DNA]</scope>
    <source>
        <strain evidence="11 12">Pan189</strain>
    </source>
</reference>
<dbReference type="PANTHER" id="PTHR33908:SF11">
    <property type="entry name" value="MEMBRANE PROTEIN"/>
    <property type="match status" value="1"/>
</dbReference>
<protein>
    <submittedName>
        <fullName evidence="11">Undecaprenyl phosphate-alpha-4-amino-4-deoxy-L-arabinose arabinosyl transferase</fullName>
        <ecNumber evidence="11">2.4.2.43</ecNumber>
    </submittedName>
</protein>
<feature type="transmembrane region" description="Helical" evidence="9">
    <location>
        <begin position="29"/>
        <end position="51"/>
    </location>
</feature>
<evidence type="ECO:0000256" key="3">
    <source>
        <dbReference type="ARBA" id="ARBA00022676"/>
    </source>
</evidence>
<feature type="transmembrane region" description="Helical" evidence="9">
    <location>
        <begin position="97"/>
        <end position="117"/>
    </location>
</feature>
<keyword evidence="5 9" id="KW-0812">Transmembrane</keyword>
<dbReference type="KEGG" id="svp:Pan189_15220"/>
<dbReference type="GO" id="GO:0103015">
    <property type="term" value="F:4-amino-4-deoxy-L-arabinose transferase activity"/>
    <property type="evidence" value="ECO:0007669"/>
    <property type="project" value="UniProtKB-EC"/>
</dbReference>
<dbReference type="Pfam" id="PF13231">
    <property type="entry name" value="PMT_2"/>
    <property type="match status" value="1"/>
</dbReference>
<evidence type="ECO:0000256" key="2">
    <source>
        <dbReference type="ARBA" id="ARBA00022475"/>
    </source>
</evidence>
<feature type="transmembrane region" description="Helical" evidence="9">
    <location>
        <begin position="274"/>
        <end position="300"/>
    </location>
</feature>
<dbReference type="AlphaFoldDB" id="A0A517QZS6"/>
<evidence type="ECO:0000313" key="11">
    <source>
        <dbReference type="EMBL" id="QDT37152.1"/>
    </source>
</evidence>
<feature type="domain" description="Glycosyltransferase RgtA/B/C/D-like" evidence="10">
    <location>
        <begin position="76"/>
        <end position="238"/>
    </location>
</feature>
<keyword evidence="3 11" id="KW-0328">Glycosyltransferase</keyword>
<dbReference type="PANTHER" id="PTHR33908">
    <property type="entry name" value="MANNOSYLTRANSFERASE YKCB-RELATED"/>
    <property type="match status" value="1"/>
</dbReference>
<keyword evidence="6 9" id="KW-1133">Transmembrane helix</keyword>
<gene>
    <name evidence="11" type="primary">arnT_3</name>
    <name evidence="11" type="ORF">Pan189_15220</name>
</gene>
<keyword evidence="7 9" id="KW-0472">Membrane</keyword>
<dbReference type="EC" id="2.4.2.43" evidence="11"/>